<protein>
    <recommendedName>
        <fullName evidence="3">Calcineurin-like phosphoesterase domain-containing protein</fullName>
    </recommendedName>
</protein>
<keyword evidence="1" id="KW-0378">Hydrolase</keyword>
<evidence type="ECO:0000313" key="4">
    <source>
        <dbReference type="EMBL" id="CAL4067261.1"/>
    </source>
</evidence>
<dbReference type="Gene3D" id="3.60.21.10">
    <property type="match status" value="1"/>
</dbReference>
<sequence>MVIGYSKLGGPTDIIANFLIKICYLIAFQNLSVCKGLVNQDKERLTWILHNTDARADMVCSLVLGSHGCGTFHGNSWSIALPPPLTPTREQHGRFLQPPPPPGQRWHEQTFSSVEIKGLGLGQSSSFFKENGVSTYSEVPAAYSSSDSSSHVKTGKQVLKVLHLTDPHYDPDYRVGSNAVCEAPLCCNSDSGKPVHKSDGAGKWGDYRNCDSPRWLLQHMLHHVTTNHPDVDYVVCTGDLVPHHIWKITKQDNVKVLDEMTDLLLSYFPNIPIYGAIGNHESFPRDSVTALVVAQV</sequence>
<dbReference type="AlphaFoldDB" id="A0AAV2PZN7"/>
<feature type="non-terminal residue" evidence="4">
    <location>
        <position position="296"/>
    </location>
</feature>
<organism evidence="4 5">
    <name type="scientific">Meganyctiphanes norvegica</name>
    <name type="common">Northern krill</name>
    <name type="synonym">Thysanopoda norvegica</name>
    <dbReference type="NCBI Taxonomy" id="48144"/>
    <lineage>
        <taxon>Eukaryota</taxon>
        <taxon>Metazoa</taxon>
        <taxon>Ecdysozoa</taxon>
        <taxon>Arthropoda</taxon>
        <taxon>Crustacea</taxon>
        <taxon>Multicrustacea</taxon>
        <taxon>Malacostraca</taxon>
        <taxon>Eumalacostraca</taxon>
        <taxon>Eucarida</taxon>
        <taxon>Euphausiacea</taxon>
        <taxon>Euphausiidae</taxon>
        <taxon>Meganyctiphanes</taxon>
    </lineage>
</organism>
<dbReference type="InterPro" id="IPR029052">
    <property type="entry name" value="Metallo-depent_PP-like"/>
</dbReference>
<dbReference type="GO" id="GO:0005615">
    <property type="term" value="C:extracellular space"/>
    <property type="evidence" value="ECO:0007669"/>
    <property type="project" value="TreeGrafter"/>
</dbReference>
<keyword evidence="5" id="KW-1185">Reference proteome</keyword>
<dbReference type="Proteomes" id="UP001497623">
    <property type="component" value="Unassembled WGS sequence"/>
</dbReference>
<dbReference type="Pfam" id="PF00149">
    <property type="entry name" value="Metallophos"/>
    <property type="match status" value="1"/>
</dbReference>
<evidence type="ECO:0000256" key="2">
    <source>
        <dbReference type="ARBA" id="ARBA00023180"/>
    </source>
</evidence>
<accession>A0AAV2PZN7</accession>
<dbReference type="PANTHER" id="PTHR10340">
    <property type="entry name" value="SPHINGOMYELIN PHOSPHODIESTERASE"/>
    <property type="match status" value="1"/>
</dbReference>
<dbReference type="PANTHER" id="PTHR10340:SF34">
    <property type="entry name" value="SPHINGOMYELIN PHOSPHODIESTERASE"/>
    <property type="match status" value="1"/>
</dbReference>
<dbReference type="SUPFAM" id="SSF56300">
    <property type="entry name" value="Metallo-dependent phosphatases"/>
    <property type="match status" value="1"/>
</dbReference>
<evidence type="ECO:0000313" key="5">
    <source>
        <dbReference type="Proteomes" id="UP001497623"/>
    </source>
</evidence>
<dbReference type="GO" id="GO:0008081">
    <property type="term" value="F:phosphoric diester hydrolase activity"/>
    <property type="evidence" value="ECO:0007669"/>
    <property type="project" value="TreeGrafter"/>
</dbReference>
<gene>
    <name evidence="4" type="ORF">MNOR_LOCUS6337</name>
</gene>
<feature type="domain" description="Calcineurin-like phosphoesterase" evidence="3">
    <location>
        <begin position="159"/>
        <end position="281"/>
    </location>
</feature>
<comment type="caution">
    <text evidence="4">The sequence shown here is derived from an EMBL/GenBank/DDBJ whole genome shotgun (WGS) entry which is preliminary data.</text>
</comment>
<evidence type="ECO:0000256" key="1">
    <source>
        <dbReference type="ARBA" id="ARBA00022801"/>
    </source>
</evidence>
<proteinExistence type="predicted"/>
<dbReference type="InterPro" id="IPR004843">
    <property type="entry name" value="Calcineurin-like_PHP"/>
</dbReference>
<reference evidence="4 5" key="1">
    <citation type="submission" date="2024-05" db="EMBL/GenBank/DDBJ databases">
        <authorList>
            <person name="Wallberg A."/>
        </authorList>
    </citation>
    <scope>NUCLEOTIDE SEQUENCE [LARGE SCALE GENOMIC DNA]</scope>
</reference>
<evidence type="ECO:0000259" key="3">
    <source>
        <dbReference type="Pfam" id="PF00149"/>
    </source>
</evidence>
<keyword evidence="2" id="KW-0325">Glycoprotein</keyword>
<dbReference type="EMBL" id="CAXKWB010002604">
    <property type="protein sequence ID" value="CAL4067261.1"/>
    <property type="molecule type" value="Genomic_DNA"/>
</dbReference>
<name>A0AAV2PZN7_MEGNR</name>